<evidence type="ECO:0000256" key="6">
    <source>
        <dbReference type="ARBA" id="ARBA00044883"/>
    </source>
</evidence>
<dbReference type="Gene3D" id="3.40.366.10">
    <property type="entry name" value="Malonyl-Coenzyme A Acyl Carrier Protein, domain 2"/>
    <property type="match status" value="1"/>
</dbReference>
<dbReference type="GO" id="GO:0004315">
    <property type="term" value="F:3-oxoacyl-[acyl-carrier-protein] synthase activity"/>
    <property type="evidence" value="ECO:0007669"/>
    <property type="project" value="InterPro"/>
</dbReference>
<name>A0A183CVK6_9BILA</name>
<dbReference type="SMART" id="SM00825">
    <property type="entry name" value="PKS_KS"/>
    <property type="match status" value="1"/>
</dbReference>
<dbReference type="InterPro" id="IPR050091">
    <property type="entry name" value="PKS_NRPS_Biosynth_Enz"/>
</dbReference>
<feature type="region of interest" description="Disordered" evidence="8">
    <location>
        <begin position="640"/>
        <end position="684"/>
    </location>
</feature>
<dbReference type="InterPro" id="IPR013968">
    <property type="entry name" value="PKS_KR"/>
</dbReference>
<dbReference type="InterPro" id="IPR014043">
    <property type="entry name" value="Acyl_transferase_dom"/>
</dbReference>
<evidence type="ECO:0000256" key="3">
    <source>
        <dbReference type="ARBA" id="ARBA00022450"/>
    </source>
</evidence>
<dbReference type="Pfam" id="PF00550">
    <property type="entry name" value="PP-binding"/>
    <property type="match status" value="2"/>
</dbReference>
<feature type="domain" description="Ketosynthase family 3 (KS3)" evidence="10">
    <location>
        <begin position="698"/>
        <end position="1137"/>
    </location>
</feature>
<reference evidence="14" key="1">
    <citation type="submission" date="2016-06" db="UniProtKB">
        <authorList>
            <consortium name="WormBaseParasite"/>
        </authorList>
    </citation>
    <scope>IDENTIFICATION</scope>
</reference>
<dbReference type="Gene3D" id="3.40.50.720">
    <property type="entry name" value="NAD(P)-binding Rossmann-like Domain"/>
    <property type="match status" value="1"/>
</dbReference>
<dbReference type="Gene3D" id="1.10.1200.10">
    <property type="entry name" value="ACP-like"/>
    <property type="match status" value="2"/>
</dbReference>
<dbReference type="InterPro" id="IPR014031">
    <property type="entry name" value="Ketoacyl_synth_C"/>
</dbReference>
<evidence type="ECO:0000313" key="13">
    <source>
        <dbReference type="Proteomes" id="UP000271098"/>
    </source>
</evidence>
<dbReference type="GO" id="GO:0031177">
    <property type="term" value="F:phosphopantetheine binding"/>
    <property type="evidence" value="ECO:0007669"/>
    <property type="project" value="InterPro"/>
</dbReference>
<reference evidence="12 13" key="2">
    <citation type="submission" date="2018-11" db="EMBL/GenBank/DDBJ databases">
        <authorList>
            <consortium name="Pathogen Informatics"/>
        </authorList>
    </citation>
    <scope>NUCLEOTIDE SEQUENCE [LARGE SCALE GENOMIC DNA]</scope>
</reference>
<dbReference type="Pfam" id="PF00109">
    <property type="entry name" value="ketoacyl-synt"/>
    <property type="match status" value="1"/>
</dbReference>
<dbReference type="SUPFAM" id="SSF53901">
    <property type="entry name" value="Thiolase-like"/>
    <property type="match status" value="1"/>
</dbReference>
<proteinExistence type="predicted"/>
<evidence type="ECO:0000256" key="7">
    <source>
        <dbReference type="PROSITE-ProRule" id="PRU01363"/>
    </source>
</evidence>
<dbReference type="SMART" id="SM00823">
    <property type="entry name" value="PKS_PP"/>
    <property type="match status" value="2"/>
</dbReference>
<dbReference type="EMBL" id="UYRT01000440">
    <property type="protein sequence ID" value="VDK28191.1"/>
    <property type="molecule type" value="Genomic_DNA"/>
</dbReference>
<dbReference type="EC" id="2.3.1.85" evidence="1"/>
<dbReference type="PROSITE" id="PS52004">
    <property type="entry name" value="KS3_2"/>
    <property type="match status" value="1"/>
</dbReference>
<dbReference type="WBParaSite" id="GPUH_0000049701-mRNA-1">
    <property type="protein sequence ID" value="GPUH_0000049701-mRNA-1"/>
    <property type="gene ID" value="GPUH_0000049701"/>
</dbReference>
<feature type="compositionally biased region" description="Basic and acidic residues" evidence="8">
    <location>
        <begin position="653"/>
        <end position="678"/>
    </location>
</feature>
<dbReference type="Proteomes" id="UP000271098">
    <property type="component" value="Unassembled WGS sequence"/>
</dbReference>
<dbReference type="PROSITE" id="PS50075">
    <property type="entry name" value="CARRIER"/>
    <property type="match status" value="2"/>
</dbReference>
<feature type="region of interest" description="N-terminal hotdog fold" evidence="7">
    <location>
        <begin position="285"/>
        <end position="415"/>
    </location>
</feature>
<evidence type="ECO:0000259" key="10">
    <source>
        <dbReference type="PROSITE" id="PS52004"/>
    </source>
</evidence>
<feature type="domain" description="PKS/mFAS DH" evidence="11">
    <location>
        <begin position="285"/>
        <end position="592"/>
    </location>
</feature>
<dbReference type="PANTHER" id="PTHR43775:SF37">
    <property type="entry name" value="SI:DKEY-61P9.11"/>
    <property type="match status" value="1"/>
</dbReference>
<dbReference type="InterPro" id="IPR016039">
    <property type="entry name" value="Thiolase-like"/>
</dbReference>
<dbReference type="SUPFAM" id="SSF52151">
    <property type="entry name" value="FabD/lysophospholipase-like"/>
    <property type="match status" value="1"/>
</dbReference>
<feature type="compositionally biased region" description="Polar residues" evidence="8">
    <location>
        <begin position="2298"/>
        <end position="2317"/>
    </location>
</feature>
<dbReference type="GO" id="GO:0004312">
    <property type="term" value="F:fatty acid synthase activity"/>
    <property type="evidence" value="ECO:0007669"/>
    <property type="project" value="UniProtKB-EC"/>
</dbReference>
<dbReference type="InterPro" id="IPR018201">
    <property type="entry name" value="Ketoacyl_synth_AS"/>
</dbReference>
<evidence type="ECO:0000259" key="9">
    <source>
        <dbReference type="PROSITE" id="PS50075"/>
    </source>
</evidence>
<evidence type="ECO:0000256" key="1">
    <source>
        <dbReference type="ARBA" id="ARBA00012873"/>
    </source>
</evidence>
<feature type="domain" description="Carrier" evidence="9">
    <location>
        <begin position="2343"/>
        <end position="2422"/>
    </location>
</feature>
<evidence type="ECO:0000313" key="12">
    <source>
        <dbReference type="EMBL" id="VDK28191.1"/>
    </source>
</evidence>
<keyword evidence="5" id="KW-0808">Transferase</keyword>
<dbReference type="Pfam" id="PF00698">
    <property type="entry name" value="Acyl_transf_1"/>
    <property type="match status" value="1"/>
</dbReference>
<evidence type="ECO:0000256" key="4">
    <source>
        <dbReference type="ARBA" id="ARBA00022553"/>
    </source>
</evidence>
<dbReference type="GO" id="GO:0006633">
    <property type="term" value="P:fatty acid biosynthetic process"/>
    <property type="evidence" value="ECO:0007669"/>
    <property type="project" value="InterPro"/>
</dbReference>
<dbReference type="SMART" id="SM00822">
    <property type="entry name" value="PKS_KR"/>
    <property type="match status" value="1"/>
</dbReference>
<dbReference type="InterPro" id="IPR006162">
    <property type="entry name" value="Ppantetheine_attach_site"/>
</dbReference>
<accession>A0A183CVK6</accession>
<feature type="domain" description="Carrier" evidence="9">
    <location>
        <begin position="1729"/>
        <end position="1807"/>
    </location>
</feature>
<dbReference type="InterPro" id="IPR014030">
    <property type="entry name" value="Ketoacyl_synth_N"/>
</dbReference>
<dbReference type="Gene3D" id="3.40.47.10">
    <property type="match status" value="1"/>
</dbReference>
<dbReference type="Pfam" id="PF16197">
    <property type="entry name" value="KAsynt_C_assoc"/>
    <property type="match status" value="1"/>
</dbReference>
<dbReference type="Pfam" id="PF02801">
    <property type="entry name" value="Ketoacyl-synt_C"/>
    <property type="match status" value="1"/>
</dbReference>
<protein>
    <recommendedName>
        <fullName evidence="2">Fatty acid synthase</fullName>
        <ecNumber evidence="1">2.3.1.85</ecNumber>
    </recommendedName>
</protein>
<dbReference type="InterPro" id="IPR049900">
    <property type="entry name" value="PKS_mFAS_DH"/>
</dbReference>
<feature type="region of interest" description="Disordered" evidence="8">
    <location>
        <begin position="1701"/>
        <end position="1725"/>
    </location>
</feature>
<feature type="active site" description="Proton donor; for dehydratase activity" evidence="7">
    <location>
        <position position="498"/>
    </location>
</feature>
<organism evidence="14">
    <name type="scientific">Gongylonema pulchrum</name>
    <dbReference type="NCBI Taxonomy" id="637853"/>
    <lineage>
        <taxon>Eukaryota</taxon>
        <taxon>Metazoa</taxon>
        <taxon>Ecdysozoa</taxon>
        <taxon>Nematoda</taxon>
        <taxon>Chromadorea</taxon>
        <taxon>Rhabditida</taxon>
        <taxon>Spirurina</taxon>
        <taxon>Spiruromorpha</taxon>
        <taxon>Spiruroidea</taxon>
        <taxon>Gongylonematidae</taxon>
        <taxon>Gongylonema</taxon>
    </lineage>
</organism>
<evidence type="ECO:0000256" key="8">
    <source>
        <dbReference type="SAM" id="MobiDB-lite"/>
    </source>
</evidence>
<feature type="region of interest" description="Disordered" evidence="8">
    <location>
        <begin position="2291"/>
        <end position="2317"/>
    </location>
</feature>
<dbReference type="InterPro" id="IPR057326">
    <property type="entry name" value="KR_dom"/>
</dbReference>
<keyword evidence="13" id="KW-1185">Reference proteome</keyword>
<dbReference type="InterPro" id="IPR009081">
    <property type="entry name" value="PP-bd_ACP"/>
</dbReference>
<evidence type="ECO:0000313" key="14">
    <source>
        <dbReference type="WBParaSite" id="GPUH_0000049701-mRNA-1"/>
    </source>
</evidence>
<comment type="catalytic activity">
    <reaction evidence="6">
        <text>acetyl-CoA + n malonyl-CoA + 2n NADPH + 2n H(+) = a long-chain fatty acid + (n+1) CoA + n CO2 + 2n NADP(+).</text>
        <dbReference type="EC" id="2.3.1.85"/>
    </reaction>
</comment>
<dbReference type="Pfam" id="PF08659">
    <property type="entry name" value="KR"/>
    <property type="match status" value="1"/>
</dbReference>
<dbReference type="InterPro" id="IPR032821">
    <property type="entry name" value="PKS_assoc"/>
</dbReference>
<dbReference type="InterPro" id="IPR016035">
    <property type="entry name" value="Acyl_Trfase/lysoPLipase"/>
</dbReference>
<dbReference type="PROSITE" id="PS00606">
    <property type="entry name" value="KS3_1"/>
    <property type="match status" value="1"/>
</dbReference>
<dbReference type="PROSITE" id="PS52019">
    <property type="entry name" value="PKS_MFAS_DH"/>
    <property type="match status" value="1"/>
</dbReference>
<feature type="region of interest" description="Disordered" evidence="8">
    <location>
        <begin position="398"/>
        <end position="430"/>
    </location>
</feature>
<sequence>MVGKMQLTGNSVHQVRKNGKQLKAGFLEEDPENNDMLAGVSEVSPESEKSDQLQIPDNYGLLINIHSHGSLALSSFVMLSEPFQQYYRHCCSEFRILPTENSMKTPEHRAAVTYSILKLLFDLGYNSQEIAVSGLDTLILLAACDAMKLPDTCFVWKQIKTLMKQAGKNKAERMQAILAKMDINFQTARILVSMRGSKIQNPESVVQAILSDEIDERRFLNTRMEHYMVCGSTNHFYPGTKIQTPQDFLDFFLSRKDHKTFKTWQNMLLQKNTRIGKNSGNFPGTFYLGSNPSSPSKHGSVATSLQINLKQEYHMFDHLVQSRNVLSAATLLTKIHEAIQNQKILENVTFLSPVTFTSEDNFLEFEIRASKKTCFLIHNDRRCVSFQYTNFSSMPKISSEISHQPEDPKSNDTFNFEDNTPEEHESSKPKKHVIYRNSGTVGKLEQGTVIEEDEFYSVMKECHYEYRGEFHCVRRLEIRSDHAIVYLKQIEHLDVLIDGTMQSMVFTYLRQHGTNRAKLATLVPFHMQNFMIIDTEMELTQKTRNSSMVARAIFEIQWQNDQLTGSFELETGKAVIAAKEVSFRPAKHVSFTGSYPEKAAVQEIPNKEMKIGQKRLLGDIEEGVNRTKEENNILQKAVTTKSVARNRNPSSSTERENGLHQQCEQKYRTKQDTSRIKNPENSQSNLEGVRINDMAGYQKEIYLKSFACRLPRNIHDPAGLWDALKTGQLMAEKIPCSRIETRDRLADGRHYGHPIKCANLLCEDVAQFDAQFFGISKSEAEKMDPQQRLLLECVQECMENAGLKSLENTGFFIGLMANEYPDLARKHADVVSMLGSSASIASGRLSYVFRSTGPAVTLDTACSSSLVALQTAVAALRSGQCKTAIVGGVNLILTEESIGQRANGHLLSEDGRCRSFDGRVSGYGRADGCVVFALSIDDGDEVSDNLPPYDQRSSTVDFAEKSPAECSGQISKRCGNSGDRHAITVAANVTGHNGRSASLTAPCGTSQARLLQHCLRQILPSEQGKVDYWEAHGTGTLLGDAIELKALQSRLKHPCVVSTAKTHFGHSEAAAGVVGLAKLFLQFAHNYIPEHGCYEFSENFKNSQIYLPIVGQEWDGQLAGLSSFGISGTNAMVLLCRSINKTPRSDSSGPADQANLHIWICPVSAASTNSLQLLVKSYRAMLNESSHETGAICSAAALQRNHLPHRAVFVIRRGEMLRNVLFQDDNTTEEFQCSERIGLEISSSHCLFAIYRLCTIFPEYKTKFCTYFRLMKGFLKQQQNRDHRVFQKLCGIQDVITVTGIAALVSFVQDIGIELNGLHVHDNRALTSALLLTGKLTITAENTADIFWIAPKMRIFTDMSRSRAKNYKWYSLLTIDNQKIAEFDQKWMNFIAQSYLHGSNIVWKRIYSSAYQNIVLPNYQFDRKPYWIIQRPVITEHRLLGRLIKIRKNEVLFENQLSQITNPELFVFQYGRQIRMTFGICCEAILEAVRLTQALRRKKTYKSGDCEQRGLILKHLKLVKHCLKDGAWFRTSVSNMKDNQKDYFVRMTSGTKVICDARVQVNEKMNINKFEGLAKNQKQNFRICPDFYEKLNSNGLLYKGIYQVISSLSPATKTFVAKSSITDLYVAIEILVQVACYYDLISPDEIYGSSKFRVMNLKYYRNLSRTVFVKTARTQITLYNEGLELIAVTFKKQDKMTKLANSRIKSRESDSRSTQHSPPYHTEDNTYQECIEKVKRAVADIRNSGLSCDSEQQLSVSFIELGLDSLAITDLANRLQTVYFPGLQINTVDLFNFSSISSLAEAIYSQKIAVDSGARKQVGKIVDQRSLSETPGKNKKQHLMKVIIQDTEDNHKEVIKNLAWKQLSVERKFENPEKAVIITDVERIPNKNELLLIASTGNSKKSESESKSGIMYLNGKNPEITEEMILAKINKWKLITATFELSSNFPLPYLIEILLLLARVVNKVKCKFEFRPKPGNGRANAFALGFTRSLVAELYPKTQYKWDFCLEKMILPELTFTSPTASKQLSPTEERWLVTGGLGGIGWQMAQWIVKNRTVSHLFLLGRRQPDAIKCREIKKMRREGINVQAVSVDLTSGEQVRRFFRSLQVSLTGIIHSAGNIHDALALQQTTSTFHEAVAAKCDGLLHLAQMCSTHPLEHFIVNSSISAIIGNRGQCNYSAASAYVDEFMLERNAQGFPATTINWGNWLETGMAANINANLHKMGFTGLKTKTAMAYLQYAIEYKPVRLVVAATDVRKILRYRPDLLPVFEGVIGKNSLPGVSNRAFQEEEGKCSEKHNLNDKQGNVISENSSGARMSSEFSIQEMSRKKIKEKCPEKFRKYQTNNNDIHRIISTVVQILEELTDEQVTAVNFTKSFMELGLDSFKMYRFVSALSQRIKSALPLNILTVFENPTIEQLSRYIAAAPHEICANPGTEDRKASDLNETKSNVVLQKSREKNHPGIKSGIFHFLVLREENLEKLNMLRSAYSSQLEKSSKSLKHLEKQWLNAINAKTGILQIAWGSRRKNLKQALMHPETVSNCAMMKENLGENPKQPKLCLMFTGHGSQTWNMGRQLAEIFPVFRQIYDEMLLLADKFMPPESVSLRDVLRRWSYRSLLYKTEYAQPVIFCFEYSLAKLYEACGVQGDFFVGHSVGEIVAYTVAGRITCNEALKLVVQRAQILAQVDGKGKMFAVKRGDAPKLQHHSGMSRAAENSHMQIILSGDNQAASRCLRFARKRGYTVTVIDHRYPFHSAAISSALEQKYTSVCKQVQFHKSNTGKVVSNRTGKFLDDEHLETSWKLLAPINSPVLFKKCIETLRDHGTEVWLEIGSGEVLSAMVRGILNQNVQVSSAIAPGKQEVDSFIGSLATLHRFHVRVSWEKIYKCAKPLRKMSLPQSPVEKRENLHFPERRYLEKLAKQHQINGLVTVPAAVFVAIFVQFINANSKTNGLKPGNLRESGISS</sequence>
<keyword evidence="4" id="KW-0597">Phosphoprotein</keyword>
<gene>
    <name evidence="12" type="ORF">GPUH_LOCUS497</name>
</gene>
<feature type="region of interest" description="C-terminal hotdog fold" evidence="7">
    <location>
        <begin position="446"/>
        <end position="592"/>
    </location>
</feature>
<dbReference type="SMART" id="SM00827">
    <property type="entry name" value="PKS_AT"/>
    <property type="match status" value="1"/>
</dbReference>
<feature type="compositionally biased region" description="Polar residues" evidence="8">
    <location>
        <begin position="640"/>
        <end position="652"/>
    </location>
</feature>
<dbReference type="OrthoDB" id="329835at2759"/>
<dbReference type="SUPFAM" id="SSF51735">
    <property type="entry name" value="NAD(P)-binding Rossmann-fold domains"/>
    <property type="match status" value="1"/>
</dbReference>
<dbReference type="CDD" id="cd00833">
    <property type="entry name" value="PKS"/>
    <property type="match status" value="1"/>
</dbReference>
<dbReference type="Gene3D" id="3.30.70.3290">
    <property type="match status" value="3"/>
</dbReference>
<dbReference type="InterPro" id="IPR042104">
    <property type="entry name" value="PKS_dehydratase_sf"/>
</dbReference>
<evidence type="ECO:0000256" key="5">
    <source>
        <dbReference type="ARBA" id="ARBA00022679"/>
    </source>
</evidence>
<dbReference type="PANTHER" id="PTHR43775">
    <property type="entry name" value="FATTY ACID SYNTHASE"/>
    <property type="match status" value="1"/>
</dbReference>
<dbReference type="InterPro" id="IPR020841">
    <property type="entry name" value="PKS_Beta-ketoAc_synthase_dom"/>
</dbReference>
<evidence type="ECO:0000256" key="2">
    <source>
        <dbReference type="ARBA" id="ARBA00018769"/>
    </source>
</evidence>
<dbReference type="PROSITE" id="PS00012">
    <property type="entry name" value="PHOSPHOPANTETHEINE"/>
    <property type="match status" value="1"/>
</dbReference>
<dbReference type="InterPro" id="IPR036291">
    <property type="entry name" value="NAD(P)-bd_dom_sf"/>
</dbReference>
<keyword evidence="3" id="KW-0596">Phosphopantetheine</keyword>
<feature type="active site" description="Proton acceptor; for dehydratase activity" evidence="7">
    <location>
        <position position="318"/>
    </location>
</feature>
<dbReference type="SUPFAM" id="SSF47336">
    <property type="entry name" value="ACP-like"/>
    <property type="match status" value="2"/>
</dbReference>
<dbReference type="InterPro" id="IPR036736">
    <property type="entry name" value="ACP-like_sf"/>
</dbReference>
<dbReference type="InterPro" id="IPR001227">
    <property type="entry name" value="Ac_transferase_dom_sf"/>
</dbReference>
<dbReference type="InterPro" id="IPR020806">
    <property type="entry name" value="PKS_PP-bd"/>
</dbReference>
<evidence type="ECO:0000259" key="11">
    <source>
        <dbReference type="PROSITE" id="PS52019"/>
    </source>
</evidence>
<dbReference type="Gene3D" id="3.10.129.110">
    <property type="entry name" value="Polyketide synthase dehydratase"/>
    <property type="match status" value="1"/>
</dbReference>